<gene>
    <name evidence="1" type="ORF">SAMN05444170_3146</name>
</gene>
<protein>
    <submittedName>
        <fullName evidence="1">Uncharacterized protein</fullName>
    </submittedName>
</protein>
<reference evidence="2" key="1">
    <citation type="submission" date="2016-11" db="EMBL/GenBank/DDBJ databases">
        <authorList>
            <person name="Varghese N."/>
            <person name="Submissions S."/>
        </authorList>
    </citation>
    <scope>NUCLEOTIDE SEQUENCE [LARGE SCALE GENOMIC DNA]</scope>
    <source>
        <strain evidence="2">GAS401</strain>
    </source>
</reference>
<dbReference type="AlphaFoldDB" id="A0A1M7TZQ7"/>
<evidence type="ECO:0000313" key="2">
    <source>
        <dbReference type="Proteomes" id="UP000184096"/>
    </source>
</evidence>
<organism evidence="1 2">
    <name type="scientific">Bradyrhizobium erythrophlei</name>
    <dbReference type="NCBI Taxonomy" id="1437360"/>
    <lineage>
        <taxon>Bacteria</taxon>
        <taxon>Pseudomonadati</taxon>
        <taxon>Pseudomonadota</taxon>
        <taxon>Alphaproteobacteria</taxon>
        <taxon>Hyphomicrobiales</taxon>
        <taxon>Nitrobacteraceae</taxon>
        <taxon>Bradyrhizobium</taxon>
    </lineage>
</organism>
<accession>A0A1M7TZQ7</accession>
<dbReference type="OrthoDB" id="8452525at2"/>
<dbReference type="Proteomes" id="UP000184096">
    <property type="component" value="Chromosome I"/>
</dbReference>
<dbReference type="RefSeq" id="WP_072818930.1">
    <property type="nucleotide sequence ID" value="NZ_LT670849.1"/>
</dbReference>
<dbReference type="EMBL" id="LT670849">
    <property type="protein sequence ID" value="SHN76241.1"/>
    <property type="molecule type" value="Genomic_DNA"/>
</dbReference>
<keyword evidence="2" id="KW-1185">Reference proteome</keyword>
<evidence type="ECO:0000313" key="1">
    <source>
        <dbReference type="EMBL" id="SHN76241.1"/>
    </source>
</evidence>
<sequence>MASILPFIRKAGTVFDDRVTEIMGEAFDSACNELHDTGQPAIVYEVIAKRIIEATRTGERNVMRLRNAGLAALGLQGDDKQAG</sequence>
<proteinExistence type="predicted"/>
<name>A0A1M7TZQ7_9BRAD</name>